<dbReference type="Proteomes" id="UP001385951">
    <property type="component" value="Unassembled WGS sequence"/>
</dbReference>
<proteinExistence type="predicted"/>
<sequence>MLFTKMCPTTTRYLVLTISPSTLSTKQKAEFQNKAQSALLQRQHIRRQEQEKTIQDPITYSLRLQEESDRHLTAVNTTQNALAPERASPKLELTEADLLVAYTSLALQQEVDAEFFTQSAPYKTPLERDRAAHMLTSSQIGSLTSENLALSTGLDDTQATIQTLNDKLEHERAVSADH</sequence>
<gene>
    <name evidence="1" type="ORF">QCA50_009022</name>
</gene>
<accession>A0AAW0G242</accession>
<evidence type="ECO:0000313" key="1">
    <source>
        <dbReference type="EMBL" id="KAK7687803.1"/>
    </source>
</evidence>
<keyword evidence="2" id="KW-1185">Reference proteome</keyword>
<comment type="caution">
    <text evidence="1">The sequence shown here is derived from an EMBL/GenBank/DDBJ whole genome shotgun (WGS) entry which is preliminary data.</text>
</comment>
<reference evidence="1 2" key="1">
    <citation type="submission" date="2022-09" db="EMBL/GenBank/DDBJ databases">
        <authorList>
            <person name="Palmer J.M."/>
        </authorList>
    </citation>
    <scope>NUCLEOTIDE SEQUENCE [LARGE SCALE GENOMIC DNA]</scope>
    <source>
        <strain evidence="1 2">DSM 7382</strain>
    </source>
</reference>
<evidence type="ECO:0000313" key="2">
    <source>
        <dbReference type="Proteomes" id="UP001385951"/>
    </source>
</evidence>
<protein>
    <submittedName>
        <fullName evidence="1">Uncharacterized protein</fullName>
    </submittedName>
</protein>
<dbReference type="AlphaFoldDB" id="A0AAW0G242"/>
<dbReference type="EMBL" id="JASBNA010000012">
    <property type="protein sequence ID" value="KAK7687803.1"/>
    <property type="molecule type" value="Genomic_DNA"/>
</dbReference>
<organism evidence="1 2">
    <name type="scientific">Cerrena zonata</name>
    <dbReference type="NCBI Taxonomy" id="2478898"/>
    <lineage>
        <taxon>Eukaryota</taxon>
        <taxon>Fungi</taxon>
        <taxon>Dikarya</taxon>
        <taxon>Basidiomycota</taxon>
        <taxon>Agaricomycotina</taxon>
        <taxon>Agaricomycetes</taxon>
        <taxon>Polyporales</taxon>
        <taxon>Cerrenaceae</taxon>
        <taxon>Cerrena</taxon>
    </lineage>
</organism>
<name>A0AAW0G242_9APHY</name>